<feature type="region of interest" description="Disordered" evidence="1">
    <location>
        <begin position="1"/>
        <end position="64"/>
    </location>
</feature>
<evidence type="ECO:0000256" key="1">
    <source>
        <dbReference type="SAM" id="MobiDB-lite"/>
    </source>
</evidence>
<feature type="compositionally biased region" description="Low complexity" evidence="1">
    <location>
        <begin position="103"/>
        <end position="123"/>
    </location>
</feature>
<feature type="compositionally biased region" description="Gly residues" evidence="1">
    <location>
        <begin position="29"/>
        <end position="38"/>
    </location>
</feature>
<feature type="compositionally biased region" description="Gly residues" evidence="1">
    <location>
        <begin position="85"/>
        <end position="102"/>
    </location>
</feature>
<dbReference type="RefSeq" id="WP_096370576.1">
    <property type="nucleotide sequence ID" value="NZ_AP017624.1"/>
</dbReference>
<evidence type="ECO:0000313" key="2">
    <source>
        <dbReference type="EMBL" id="BAV41254.1"/>
    </source>
</evidence>
<organism evidence="2 3">
    <name type="scientific">Mycobacterium ulcerans subsp. shinshuense</name>
    <dbReference type="NCBI Taxonomy" id="1124626"/>
    <lineage>
        <taxon>Bacteria</taxon>
        <taxon>Bacillati</taxon>
        <taxon>Actinomycetota</taxon>
        <taxon>Actinomycetes</taxon>
        <taxon>Mycobacteriales</taxon>
        <taxon>Mycobacteriaceae</taxon>
        <taxon>Mycobacterium</taxon>
        <taxon>Mycobacterium ulcerans group</taxon>
    </lineage>
</organism>
<protein>
    <submittedName>
        <fullName evidence="2">Uncharacterized protein</fullName>
    </submittedName>
</protein>
<dbReference type="GeneID" id="93436692"/>
<name>A0A1B4Y2G7_MYCUL</name>
<dbReference type="EMBL" id="AP017624">
    <property type="protein sequence ID" value="BAV41254.1"/>
    <property type="molecule type" value="Genomic_DNA"/>
</dbReference>
<dbReference type="Proteomes" id="UP000218067">
    <property type="component" value="Chromosome"/>
</dbReference>
<dbReference type="AlphaFoldDB" id="A0A1B4Y2G7"/>
<evidence type="ECO:0000313" key="3">
    <source>
        <dbReference type="Proteomes" id="UP000218067"/>
    </source>
</evidence>
<proteinExistence type="predicted"/>
<sequence length="290" mass="30474">MGTSGSYGGSAKQVWKDARQQILDLPPGAGSGDSGGGEQPSEKPLEDLWGSIGDALDSDDPSLHRPIVDESKIALPALIPWLGRPGRGSSGSDGGSDGGGNGRVRSGAGRQGSGSRRQVTRSAARGGAALGAAYAVRRGDADYLKELGLDLTRLQGLSPIRQCAEILDAVLGEGAHPDEMALRKASLEALKDVLTKGEPPDEMVSLRAFVVSYVFELSLVELQRQVNEGALSPDGVAKKERTIRVYLEKRVQDLPIPGGGVIQPRDLRTRAAELTKEVIKLLRARGGGTP</sequence>
<feature type="region of interest" description="Disordered" evidence="1">
    <location>
        <begin position="84"/>
        <end position="123"/>
    </location>
</feature>
<accession>A0A1B4Y2G7</accession>
<reference evidence="2 3" key="1">
    <citation type="submission" date="2016-08" db="EMBL/GenBank/DDBJ databases">
        <title>Complete genome sequence of Mycobacterium shinshuense, a subspecies of M. ulcerans.</title>
        <authorList>
            <person name="Yoshida M."/>
            <person name="Ogura Y."/>
            <person name="Hayashi T."/>
            <person name="Hoshino Y."/>
        </authorList>
    </citation>
    <scope>NUCLEOTIDE SEQUENCE [LARGE SCALE GENOMIC DNA]</scope>
    <source>
        <strain evidence="3">ATCC 33728</strain>
    </source>
</reference>
<gene>
    <name evidence="2" type="ORF">SHTP_2070</name>
</gene>